<dbReference type="Pfam" id="PF13396">
    <property type="entry name" value="PLDc_N"/>
    <property type="match status" value="1"/>
</dbReference>
<comment type="caution">
    <text evidence="8">The sequence shown here is derived from an EMBL/GenBank/DDBJ whole genome shotgun (WGS) entry which is preliminary data.</text>
</comment>
<keyword evidence="2" id="KW-1003">Cell membrane</keyword>
<gene>
    <name evidence="8" type="ORF">GR183_01575</name>
</gene>
<comment type="subcellular location">
    <subcellularLocation>
        <location evidence="1">Cell membrane</location>
        <topology evidence="1">Multi-pass membrane protein</topology>
    </subcellularLocation>
</comment>
<keyword evidence="9" id="KW-1185">Reference proteome</keyword>
<dbReference type="AlphaFoldDB" id="A0A7X3LR58"/>
<evidence type="ECO:0000256" key="5">
    <source>
        <dbReference type="ARBA" id="ARBA00023136"/>
    </source>
</evidence>
<feature type="transmembrane region" description="Helical" evidence="6">
    <location>
        <begin position="34"/>
        <end position="53"/>
    </location>
</feature>
<dbReference type="InterPro" id="IPR027379">
    <property type="entry name" value="CLS_N"/>
</dbReference>
<evidence type="ECO:0000256" key="3">
    <source>
        <dbReference type="ARBA" id="ARBA00022692"/>
    </source>
</evidence>
<accession>A0A7X3LR58</accession>
<dbReference type="GO" id="GO:0005886">
    <property type="term" value="C:plasma membrane"/>
    <property type="evidence" value="ECO:0007669"/>
    <property type="project" value="UniProtKB-SubCell"/>
</dbReference>
<evidence type="ECO:0000256" key="2">
    <source>
        <dbReference type="ARBA" id="ARBA00022475"/>
    </source>
</evidence>
<keyword evidence="4 6" id="KW-1133">Transmembrane helix</keyword>
<organism evidence="8 9">
    <name type="scientific">Stappia sediminis</name>
    <dbReference type="NCBI Taxonomy" id="2692190"/>
    <lineage>
        <taxon>Bacteria</taxon>
        <taxon>Pseudomonadati</taxon>
        <taxon>Pseudomonadota</taxon>
        <taxon>Alphaproteobacteria</taxon>
        <taxon>Hyphomicrobiales</taxon>
        <taxon>Stappiaceae</taxon>
        <taxon>Stappia</taxon>
    </lineage>
</organism>
<evidence type="ECO:0000313" key="8">
    <source>
        <dbReference type="EMBL" id="MXN63580.1"/>
    </source>
</evidence>
<evidence type="ECO:0000259" key="7">
    <source>
        <dbReference type="Pfam" id="PF13396"/>
    </source>
</evidence>
<evidence type="ECO:0000256" key="6">
    <source>
        <dbReference type="SAM" id="Phobius"/>
    </source>
</evidence>
<dbReference type="Proteomes" id="UP000433101">
    <property type="component" value="Unassembled WGS sequence"/>
</dbReference>
<sequence length="62" mass="6427">MEVGGLLGLLVLAADIYAIIKTIGSGASTGAKVIWTLVILILPVLGVIFWFLFGPSERAIAG</sequence>
<reference evidence="8 9" key="1">
    <citation type="submission" date="2019-12" db="EMBL/GenBank/DDBJ databases">
        <authorList>
            <person name="Li M."/>
        </authorList>
    </citation>
    <scope>NUCLEOTIDE SEQUENCE [LARGE SCALE GENOMIC DNA]</scope>
    <source>
        <strain evidence="8 9">GBMRC 2046</strain>
    </source>
</reference>
<protein>
    <recommendedName>
        <fullName evidence="7">Cardiolipin synthase N-terminal domain-containing protein</fullName>
    </recommendedName>
</protein>
<evidence type="ECO:0000313" key="9">
    <source>
        <dbReference type="Proteomes" id="UP000433101"/>
    </source>
</evidence>
<feature type="domain" description="Cardiolipin synthase N-terminal" evidence="7">
    <location>
        <begin position="14"/>
        <end position="55"/>
    </location>
</feature>
<keyword evidence="5 6" id="KW-0472">Membrane</keyword>
<evidence type="ECO:0000256" key="1">
    <source>
        <dbReference type="ARBA" id="ARBA00004651"/>
    </source>
</evidence>
<name>A0A7X3LR58_9HYPH</name>
<evidence type="ECO:0000256" key="4">
    <source>
        <dbReference type="ARBA" id="ARBA00022989"/>
    </source>
</evidence>
<proteinExistence type="predicted"/>
<keyword evidence="3 6" id="KW-0812">Transmembrane</keyword>
<dbReference type="EMBL" id="WUMV01000001">
    <property type="protein sequence ID" value="MXN63580.1"/>
    <property type="molecule type" value="Genomic_DNA"/>
</dbReference>